<comment type="similarity">
    <text evidence="1">Belongs to the LysR transcriptional regulatory family.</text>
</comment>
<dbReference type="PROSITE" id="PS50931">
    <property type="entry name" value="HTH_LYSR"/>
    <property type="match status" value="1"/>
</dbReference>
<evidence type="ECO:0000313" key="8">
    <source>
        <dbReference type="EMBL" id="GAA3506253.1"/>
    </source>
</evidence>
<dbReference type="Gene3D" id="3.40.190.290">
    <property type="match status" value="1"/>
</dbReference>
<reference evidence="9" key="1">
    <citation type="journal article" date="2019" name="Int. J. Syst. Evol. Microbiol.">
        <title>The Global Catalogue of Microorganisms (GCM) 10K type strain sequencing project: providing services to taxonomists for standard genome sequencing and annotation.</title>
        <authorList>
            <consortium name="The Broad Institute Genomics Platform"/>
            <consortium name="The Broad Institute Genome Sequencing Center for Infectious Disease"/>
            <person name="Wu L."/>
            <person name="Ma J."/>
        </authorList>
    </citation>
    <scope>NUCLEOTIDE SEQUENCE [LARGE SCALE GENOMIC DNA]</scope>
    <source>
        <strain evidence="9">JCM 4816</strain>
    </source>
</reference>
<keyword evidence="5" id="KW-0804">Transcription</keyword>
<dbReference type="PANTHER" id="PTHR30579">
    <property type="entry name" value="TRANSCRIPTIONAL REGULATOR"/>
    <property type="match status" value="1"/>
</dbReference>
<dbReference type="EMBL" id="BAAAXF010000090">
    <property type="protein sequence ID" value="GAA3506253.1"/>
    <property type="molecule type" value="Genomic_DNA"/>
</dbReference>
<feature type="domain" description="HTH lysR-type" evidence="7">
    <location>
        <begin position="4"/>
        <end position="60"/>
    </location>
</feature>
<dbReference type="InterPro" id="IPR036390">
    <property type="entry name" value="WH_DNA-bd_sf"/>
</dbReference>
<evidence type="ECO:0000256" key="5">
    <source>
        <dbReference type="ARBA" id="ARBA00023163"/>
    </source>
</evidence>
<organism evidence="8 9">
    <name type="scientific">Streptomyces prasinosporus</name>
    <dbReference type="NCBI Taxonomy" id="68256"/>
    <lineage>
        <taxon>Bacteria</taxon>
        <taxon>Bacillati</taxon>
        <taxon>Actinomycetota</taxon>
        <taxon>Actinomycetes</taxon>
        <taxon>Kitasatosporales</taxon>
        <taxon>Streptomycetaceae</taxon>
        <taxon>Streptomyces</taxon>
        <taxon>Streptomyces albogriseolus group</taxon>
    </lineage>
</organism>
<dbReference type="NCBIfam" id="NF009888">
    <property type="entry name" value="PRK13348.1"/>
    <property type="match status" value="1"/>
</dbReference>
<keyword evidence="4" id="KW-0010">Activator</keyword>
<dbReference type="Gene3D" id="1.10.10.10">
    <property type="entry name" value="Winged helix-like DNA-binding domain superfamily/Winged helix DNA-binding domain"/>
    <property type="match status" value="1"/>
</dbReference>
<accession>A0ABP6UET1</accession>
<dbReference type="InterPro" id="IPR000847">
    <property type="entry name" value="LysR_HTH_N"/>
</dbReference>
<dbReference type="InterPro" id="IPR017685">
    <property type="entry name" value="ArgP"/>
</dbReference>
<evidence type="ECO:0000256" key="3">
    <source>
        <dbReference type="ARBA" id="ARBA00023125"/>
    </source>
</evidence>
<dbReference type="NCBIfam" id="NF002964">
    <property type="entry name" value="PRK03635.1"/>
    <property type="match status" value="1"/>
</dbReference>
<dbReference type="InterPro" id="IPR050176">
    <property type="entry name" value="LTTR"/>
</dbReference>
<dbReference type="InterPro" id="IPR036388">
    <property type="entry name" value="WH-like_DNA-bd_sf"/>
</dbReference>
<evidence type="ECO:0000256" key="2">
    <source>
        <dbReference type="ARBA" id="ARBA00023015"/>
    </source>
</evidence>
<dbReference type="SUPFAM" id="SSF53850">
    <property type="entry name" value="Periplasmic binding protein-like II"/>
    <property type="match status" value="1"/>
</dbReference>
<feature type="region of interest" description="Disordered" evidence="6">
    <location>
        <begin position="299"/>
        <end position="333"/>
    </location>
</feature>
<dbReference type="SUPFAM" id="SSF46785">
    <property type="entry name" value="Winged helix' DNA-binding domain"/>
    <property type="match status" value="1"/>
</dbReference>
<dbReference type="Pfam" id="PF00126">
    <property type="entry name" value="HTH_1"/>
    <property type="match status" value="1"/>
</dbReference>
<evidence type="ECO:0000259" key="7">
    <source>
        <dbReference type="PROSITE" id="PS50931"/>
    </source>
</evidence>
<dbReference type="PANTHER" id="PTHR30579:SF2">
    <property type="entry name" value="HTH-TYPE TRANSCRIPTIONAL REGULATOR ARGP"/>
    <property type="match status" value="1"/>
</dbReference>
<protein>
    <submittedName>
        <fullName evidence="8">LysR family transcriptional regulator ArgP</fullName>
    </submittedName>
</protein>
<dbReference type="Proteomes" id="UP001501455">
    <property type="component" value="Unassembled WGS sequence"/>
</dbReference>
<evidence type="ECO:0000256" key="1">
    <source>
        <dbReference type="ARBA" id="ARBA00009437"/>
    </source>
</evidence>
<keyword evidence="9" id="KW-1185">Reference proteome</keyword>
<evidence type="ECO:0000313" key="9">
    <source>
        <dbReference type="Proteomes" id="UP001501455"/>
    </source>
</evidence>
<proteinExistence type="inferred from homology"/>
<comment type="caution">
    <text evidence="8">The sequence shown here is derived from an EMBL/GenBank/DDBJ whole genome shotgun (WGS) entry which is preliminary data.</text>
</comment>
<keyword evidence="2" id="KW-0805">Transcription regulation</keyword>
<evidence type="ECO:0000256" key="4">
    <source>
        <dbReference type="ARBA" id="ARBA00023159"/>
    </source>
</evidence>
<sequence length="357" mass="37815">MTDLPLDQVRTLLAVVDEGTFDAAAAVLHVTPSAVSQRVKALEQRTGRVLLLRTKPVRPTGSGEVLVRLARQVARLERDAYAELGLSGAGEPTRVSVAVNADSLATWFLGALTRVPAEARLCFELRREDESHTAALLREGTVMAAVTSSPDPVPGCSVRHLGRMRYLPVANPEFAARHLAGPLRDVLPRAPVVVFDRRDDFQDGFVRRLTRGRAEAGSLRHYVPTSEGFVESVAAGLGWGMVPEAQAGPLLRTGRLTVFAPGREVDASLYWQQWKLDSPALAALTDAVTAAAAQALRDRGGAVRTGPAPVSGAPQPDPAPPAGSGRRAWDLPLGPGAFPCGPSRLAALSRSMSSAVG</sequence>
<name>A0ABP6UET1_9ACTN</name>
<dbReference type="InterPro" id="IPR005119">
    <property type="entry name" value="LysR_subst-bd"/>
</dbReference>
<gene>
    <name evidence="8" type="ORF">GCM10019016_133680</name>
</gene>
<dbReference type="Pfam" id="PF03466">
    <property type="entry name" value="LysR_substrate"/>
    <property type="match status" value="1"/>
</dbReference>
<evidence type="ECO:0000256" key="6">
    <source>
        <dbReference type="SAM" id="MobiDB-lite"/>
    </source>
</evidence>
<dbReference type="NCBIfam" id="TIGR03298">
    <property type="entry name" value="argP"/>
    <property type="match status" value="1"/>
</dbReference>
<keyword evidence="3" id="KW-0238">DNA-binding</keyword>